<proteinExistence type="predicted"/>
<reference evidence="1 2" key="1">
    <citation type="submission" date="2017-06" db="EMBL/GenBank/DDBJ databases">
        <title>Description of Rhodopirellula bahusiensis sp. nov.</title>
        <authorList>
            <person name="Kizina J."/>
            <person name="Harder J."/>
        </authorList>
    </citation>
    <scope>NUCLEOTIDE SEQUENCE [LARGE SCALE GENOMIC DNA]</scope>
    <source>
        <strain evidence="1 2">SWK21</strain>
    </source>
</reference>
<evidence type="ECO:0000313" key="1">
    <source>
        <dbReference type="EMBL" id="PHQ37103.1"/>
    </source>
</evidence>
<protein>
    <submittedName>
        <fullName evidence="1">ATP/GTP-binding protein</fullName>
    </submittedName>
</protein>
<dbReference type="EMBL" id="NIZW01000001">
    <property type="protein sequence ID" value="PHQ37103.1"/>
    <property type="molecule type" value="Genomic_DNA"/>
</dbReference>
<dbReference type="InterPro" id="IPR011042">
    <property type="entry name" value="6-blade_b-propeller_TolB-like"/>
</dbReference>
<dbReference type="SUPFAM" id="SSF82171">
    <property type="entry name" value="DPP6 N-terminal domain-like"/>
    <property type="match status" value="1"/>
</dbReference>
<dbReference type="AlphaFoldDB" id="A0A2G1WDI1"/>
<name>A0A2G1WDI1_9BACT</name>
<organism evidence="1 2">
    <name type="scientific">Rhodopirellula bahusiensis</name>
    <dbReference type="NCBI Taxonomy" id="2014065"/>
    <lineage>
        <taxon>Bacteria</taxon>
        <taxon>Pseudomonadati</taxon>
        <taxon>Planctomycetota</taxon>
        <taxon>Planctomycetia</taxon>
        <taxon>Pirellulales</taxon>
        <taxon>Pirellulaceae</taxon>
        <taxon>Rhodopirellula</taxon>
    </lineage>
</organism>
<keyword evidence="2" id="KW-1185">Reference proteome</keyword>
<dbReference type="Proteomes" id="UP000225740">
    <property type="component" value="Unassembled WGS sequence"/>
</dbReference>
<dbReference type="Gene3D" id="2.120.10.30">
    <property type="entry name" value="TolB, C-terminal domain"/>
    <property type="match status" value="1"/>
</dbReference>
<comment type="caution">
    <text evidence="1">The sequence shown here is derived from an EMBL/GenBank/DDBJ whole genome shotgun (WGS) entry which is preliminary data.</text>
</comment>
<evidence type="ECO:0000313" key="2">
    <source>
        <dbReference type="Proteomes" id="UP000225740"/>
    </source>
</evidence>
<dbReference type="InterPro" id="IPR022223">
    <property type="entry name" value="DUF3748"/>
</dbReference>
<gene>
    <name evidence="1" type="ORF">CEE69_01725</name>
</gene>
<accession>A0A2G1WDI1</accession>
<sequence length="456" mass="49557">MGGCMTRQLTFRQQQHHLTNTGVWSWDGCWIYYDIRSDENGSVFDGSRIERAHTKTGEVEVVYQAPRGASVGVVTASPTENKIAFIHGPEEPTPDWSYCAYHRRGVSVCPGDESSMRNLDARDVVDPFTPGALRGGSHVHVFDAKGEWISFTYEDHVLATNLANGQLNQRNVGVSIPVQSVSVPKSHRRNHDGDCFNVLVTQTHDRPEIGTDQISKAYEDAWVGMKGYQRPDGTTQDKALAFIGDVLIRNEESGDQESSNGAGSESSKQQFKTVPELFIVDLPRDCTVAGAEPLQGTATTRPVPPAGTVQRRLTRTADRVFPGLATDVRHWPRSKPDGSEIVFLIRDDNGVIQLGAVSPNGGSLRQVTDGNESVASAFSIHPGGEFAACVMGNSVCEVNLNDGHVETVAKGDGLFRCLSFAVVYSPDGNKIAFGGAVEDGERSFNQIFLTDSKQTS</sequence>
<dbReference type="Pfam" id="PF12566">
    <property type="entry name" value="DUF3748"/>
    <property type="match status" value="1"/>
</dbReference>
<dbReference type="OrthoDB" id="626010at2"/>